<keyword evidence="3 11" id="KW-0217">Developmental protein</keyword>
<dbReference type="InterPro" id="IPR005817">
    <property type="entry name" value="Wnt"/>
</dbReference>
<dbReference type="KEGG" id="pmrn:116937887"/>
<dbReference type="Pfam" id="PF00110">
    <property type="entry name" value="wnt"/>
    <property type="match status" value="2"/>
</dbReference>
<evidence type="ECO:0000313" key="14">
    <source>
        <dbReference type="RefSeq" id="XP_032800895.1"/>
    </source>
</evidence>
<dbReference type="AlphaFoldDB" id="A0AAJ7SLI6"/>
<evidence type="ECO:0000256" key="2">
    <source>
        <dbReference type="ARBA" id="ARBA00005683"/>
    </source>
</evidence>
<dbReference type="GO" id="GO:0005125">
    <property type="term" value="F:cytokine activity"/>
    <property type="evidence" value="ECO:0007669"/>
    <property type="project" value="TreeGrafter"/>
</dbReference>
<keyword evidence="13" id="KW-1185">Reference proteome</keyword>
<feature type="region of interest" description="Disordered" evidence="12">
    <location>
        <begin position="160"/>
        <end position="180"/>
    </location>
</feature>
<keyword evidence="7" id="KW-1015">Disulfide bond</keyword>
<name>A0AAJ7SLI6_PETMA</name>
<evidence type="ECO:0000313" key="13">
    <source>
        <dbReference type="Proteomes" id="UP001318040"/>
    </source>
</evidence>
<dbReference type="GO" id="GO:0005109">
    <property type="term" value="F:frizzled binding"/>
    <property type="evidence" value="ECO:0007669"/>
    <property type="project" value="TreeGrafter"/>
</dbReference>
<keyword evidence="9" id="KW-0449">Lipoprotein</keyword>
<comment type="function">
    <text evidence="10">Ligand for members of the frizzled family of seven transmembrane receptors. Probable developmental protein. May be a signaling molecule which affects the development of discrete regions of tissues. Is likely to signal over only few cell diameters.</text>
</comment>
<dbReference type="SMART" id="SM00097">
    <property type="entry name" value="WNT1"/>
    <property type="match status" value="1"/>
</dbReference>
<dbReference type="Proteomes" id="UP001318040">
    <property type="component" value="Unplaced"/>
</dbReference>
<dbReference type="GO" id="GO:0005615">
    <property type="term" value="C:extracellular space"/>
    <property type="evidence" value="ECO:0007669"/>
    <property type="project" value="TreeGrafter"/>
</dbReference>
<dbReference type="GO" id="GO:0030182">
    <property type="term" value="P:neuron differentiation"/>
    <property type="evidence" value="ECO:0007669"/>
    <property type="project" value="TreeGrafter"/>
</dbReference>
<dbReference type="PANTHER" id="PTHR12027">
    <property type="entry name" value="WNT RELATED"/>
    <property type="match status" value="1"/>
</dbReference>
<feature type="region of interest" description="Disordered" evidence="12">
    <location>
        <begin position="488"/>
        <end position="534"/>
    </location>
</feature>
<dbReference type="GO" id="GO:0060070">
    <property type="term" value="P:canonical Wnt signaling pathway"/>
    <property type="evidence" value="ECO:0007669"/>
    <property type="project" value="TreeGrafter"/>
</dbReference>
<reference evidence="14" key="1">
    <citation type="submission" date="2025-08" db="UniProtKB">
        <authorList>
            <consortium name="RefSeq"/>
        </authorList>
    </citation>
    <scope>IDENTIFICATION</scope>
    <source>
        <tissue evidence="14">Sperm</tissue>
    </source>
</reference>
<evidence type="ECO:0000256" key="4">
    <source>
        <dbReference type="ARBA" id="ARBA00022525"/>
    </source>
</evidence>
<evidence type="ECO:0000256" key="9">
    <source>
        <dbReference type="ARBA" id="ARBA00023288"/>
    </source>
</evidence>
<keyword evidence="8" id="KW-0325">Glycoprotein</keyword>
<evidence type="ECO:0000256" key="8">
    <source>
        <dbReference type="ARBA" id="ARBA00023180"/>
    </source>
</evidence>
<sequence>SLTLWAPNFDPSEYRPLCIWVPGLSPAQRRICLRHRDHMAHVAEGVHLALSECRHQFQGKQWNCAVPGVEDTLDPVAKSVPGCGSLASLLLTLLARLLGVPDVPPALIYSAELETAFGSYPRRRSPWSPLVSVLEGGSSPQPLVLLPLLSCAPPRHRFGGSPFAGPRSPLFGPPGKSRERGLSLNRRRFPYHLLGVFSPKTPSHTGLAAPSPADGAGFTHDAPPGVSPGSREAAFVSAVTAAGVAHAVARACRQGALQGSCSWVVPHTMKLPPGARRGGSGDDVEYGYQFAKWFVDAGDRNRGSGQGGESLAMNLHNNEAGRLAVYNLAYMGCKCHMLFGTCMLKICWQQLADFRSVGNFLKEKYERSSAVQLVSHNGGGGAGGANGSRGGAARWPRRRLEAVNERLTAPTVSDLVHVNASPEYCERDETDGVPGTVGPQCSVTSEGATEGRCVTCCDRGYDTSQGAPVRFPFACAWGAASEVNPHGGGLAGGAGGQARISSQTNVQRRRFVDEEPPLVQGRDADLRKKPSMNF</sequence>
<evidence type="ECO:0000256" key="12">
    <source>
        <dbReference type="SAM" id="MobiDB-lite"/>
    </source>
</evidence>
<keyword evidence="5" id="KW-0272">Extracellular matrix</keyword>
<dbReference type="RefSeq" id="XP_032800895.1">
    <property type="nucleotide sequence ID" value="XM_032945004.1"/>
</dbReference>
<evidence type="ECO:0000256" key="10">
    <source>
        <dbReference type="ARBA" id="ARBA00037729"/>
    </source>
</evidence>
<dbReference type="GO" id="GO:0045165">
    <property type="term" value="P:cell fate commitment"/>
    <property type="evidence" value="ECO:0007669"/>
    <property type="project" value="TreeGrafter"/>
</dbReference>
<evidence type="ECO:0000256" key="5">
    <source>
        <dbReference type="ARBA" id="ARBA00022530"/>
    </source>
</evidence>
<keyword evidence="6 11" id="KW-0879">Wnt signaling pathway</keyword>
<protein>
    <recommendedName>
        <fullName evidence="11">Protein Wnt</fullName>
    </recommendedName>
</protein>
<dbReference type="PANTHER" id="PTHR12027:SF77">
    <property type="entry name" value="PROTEIN WNT-5"/>
    <property type="match status" value="1"/>
</dbReference>
<keyword evidence="4" id="KW-0964">Secreted</keyword>
<evidence type="ECO:0000256" key="1">
    <source>
        <dbReference type="ARBA" id="ARBA00004498"/>
    </source>
</evidence>
<accession>A0AAJ7SLI6</accession>
<proteinExistence type="inferred from homology"/>
<feature type="non-terminal residue" evidence="14">
    <location>
        <position position="1"/>
    </location>
</feature>
<evidence type="ECO:0000256" key="11">
    <source>
        <dbReference type="RuleBase" id="RU003500"/>
    </source>
</evidence>
<evidence type="ECO:0000256" key="7">
    <source>
        <dbReference type="ARBA" id="ARBA00023157"/>
    </source>
</evidence>
<comment type="similarity">
    <text evidence="2 11">Belongs to the Wnt family.</text>
</comment>
<organism evidence="13 14">
    <name type="scientific">Petromyzon marinus</name>
    <name type="common">Sea lamprey</name>
    <dbReference type="NCBI Taxonomy" id="7757"/>
    <lineage>
        <taxon>Eukaryota</taxon>
        <taxon>Metazoa</taxon>
        <taxon>Chordata</taxon>
        <taxon>Craniata</taxon>
        <taxon>Vertebrata</taxon>
        <taxon>Cyclostomata</taxon>
        <taxon>Hyperoartia</taxon>
        <taxon>Petromyzontiformes</taxon>
        <taxon>Petromyzontidae</taxon>
        <taxon>Petromyzon</taxon>
    </lineage>
</organism>
<dbReference type="PRINTS" id="PR01349">
    <property type="entry name" value="WNTPROTEIN"/>
</dbReference>
<comment type="subcellular location">
    <subcellularLocation>
        <location evidence="1 11">Secreted</location>
        <location evidence="1 11">Extracellular space</location>
        <location evidence="1 11">Extracellular matrix</location>
    </subcellularLocation>
</comment>
<evidence type="ECO:0000256" key="3">
    <source>
        <dbReference type="ARBA" id="ARBA00022473"/>
    </source>
</evidence>
<gene>
    <name evidence="14" type="primary">LOC116937887</name>
</gene>
<evidence type="ECO:0000256" key="6">
    <source>
        <dbReference type="ARBA" id="ARBA00022687"/>
    </source>
</evidence>